<evidence type="ECO:0000256" key="5">
    <source>
        <dbReference type="ARBA" id="ARBA00023040"/>
    </source>
</evidence>
<feature type="domain" description="Receptor ligand binding region" evidence="12">
    <location>
        <begin position="8"/>
        <end position="220"/>
    </location>
</feature>
<evidence type="ECO:0000313" key="14">
    <source>
        <dbReference type="Proteomes" id="UP001174136"/>
    </source>
</evidence>
<dbReference type="GO" id="GO:0038039">
    <property type="term" value="C:G protein-coupled receptor heterodimeric complex"/>
    <property type="evidence" value="ECO:0007669"/>
    <property type="project" value="TreeGrafter"/>
</dbReference>
<evidence type="ECO:0000259" key="12">
    <source>
        <dbReference type="Pfam" id="PF01094"/>
    </source>
</evidence>
<dbReference type="Gene3D" id="3.40.50.2300">
    <property type="match status" value="2"/>
</dbReference>
<dbReference type="Pfam" id="PF01094">
    <property type="entry name" value="ANF_receptor"/>
    <property type="match status" value="1"/>
</dbReference>
<dbReference type="PANTHER" id="PTHR10519">
    <property type="entry name" value="GABA-B RECEPTOR"/>
    <property type="match status" value="1"/>
</dbReference>
<feature type="transmembrane region" description="Helical" evidence="10">
    <location>
        <begin position="358"/>
        <end position="379"/>
    </location>
</feature>
<reference evidence="13" key="1">
    <citation type="journal article" date="2023" name="Front. Mar. Sci.">
        <title>A new Merluccius polli reference genome to investigate the effects of global change in West African waters.</title>
        <authorList>
            <person name="Mateo J.L."/>
            <person name="Blanco-Fernandez C."/>
            <person name="Garcia-Vazquez E."/>
            <person name="Machado-Schiaffino G."/>
        </authorList>
    </citation>
    <scope>NUCLEOTIDE SEQUENCE</scope>
    <source>
        <strain evidence="13">C29</strain>
        <tissue evidence="13">Fin</tissue>
    </source>
</reference>
<keyword evidence="9" id="KW-0807">Transducer</keyword>
<name>A0AA47P7T6_MERPO</name>
<protein>
    <submittedName>
        <fullName evidence="13">Gamma-aminobutyric acid type B receptor subunit 2</fullName>
    </submittedName>
</protein>
<feature type="transmembrane region" description="Helical" evidence="10">
    <location>
        <begin position="459"/>
        <end position="478"/>
    </location>
</feature>
<feature type="transmembrane region" description="Helical" evidence="10">
    <location>
        <begin position="494"/>
        <end position="515"/>
    </location>
</feature>
<feature type="transmembrane region" description="Helical" evidence="10">
    <location>
        <begin position="400"/>
        <end position="420"/>
    </location>
</feature>
<comment type="caution">
    <text evidence="13">The sequence shown here is derived from an EMBL/GenBank/DDBJ whole genome shotgun (WGS) entry which is preliminary data.</text>
</comment>
<accession>A0AA47P7T6</accession>
<evidence type="ECO:0000313" key="13">
    <source>
        <dbReference type="EMBL" id="KAK0149647.1"/>
    </source>
</evidence>
<dbReference type="Pfam" id="PF00003">
    <property type="entry name" value="7tm_3"/>
    <property type="match status" value="1"/>
</dbReference>
<dbReference type="InterPro" id="IPR001828">
    <property type="entry name" value="ANF_lig-bd_rcpt"/>
</dbReference>
<dbReference type="GO" id="GO:0004965">
    <property type="term" value="F:G protein-coupled GABA receptor activity"/>
    <property type="evidence" value="ECO:0007669"/>
    <property type="project" value="InterPro"/>
</dbReference>
<evidence type="ECO:0000256" key="4">
    <source>
        <dbReference type="ARBA" id="ARBA00022989"/>
    </source>
</evidence>
<feature type="transmembrane region" description="Helical" evidence="10">
    <location>
        <begin position="282"/>
        <end position="303"/>
    </location>
</feature>
<evidence type="ECO:0000256" key="10">
    <source>
        <dbReference type="SAM" id="Phobius"/>
    </source>
</evidence>
<sequence>MRKNLVHQLMEANVQMAETQSVTEDPCLKLQKLKDNNVRIIIAQMQDRSASKLLCCAYRLNLFGSRYQWILSTGPDPVWRLDLEGSGCSLHALHTVLEGSIRFHLQPLSDTHVRGVSGRTPLEYEQAYLSQIRQEGAPGAYLHGYAYDGVWVMAKAVSHITERLKHKERHSTSRNLSITQEQTADMLLVALKQTRFEGVTGPVLFQNGERVASIELRQFQATRETLVGQYNTFTQKLRMFPDALKFSDLKALLGSETCFSLGSGPAQDGTVVRLQRRDIGQILYTVVTSAAALVFIATLTVLFRSISDCICCREPRGCCRPLDHLLFLGILMTLSWVPLAGLDGALVPICILDPLCSVRLWVLALGHCVGFGVLFTRSLNIYTLIIHRPTAGKLDDRWPWWPLAVLFLLDVFVLSCWQVLDPLRRVEHVLESGADVEKDVRLFSDCCVSANMDLWLTALYAYKGPLLGLGCFIACSIGTRKDVSQEVTRENRRLALSVCAVAITSGLGALGSLLSSHQPQLHFLLPSLAILTGTASLLLWGVHAKWKFLLCCSLGLLAPERLSLRWLQVRCPAGFLQQRAPLHRALRTAKREGCSYWPTTTISSGEEEHRLTHS</sequence>
<keyword evidence="7 13" id="KW-0675">Receptor</keyword>
<dbReference type="InterPro" id="IPR017978">
    <property type="entry name" value="GPCR_3_C"/>
</dbReference>
<evidence type="ECO:0000256" key="7">
    <source>
        <dbReference type="ARBA" id="ARBA00023170"/>
    </source>
</evidence>
<comment type="similarity">
    <text evidence="2">Belongs to the G-protein coupled receptor 3 family. GABA-B receptor subfamily.</text>
</comment>
<keyword evidence="8" id="KW-0325">Glycoprotein</keyword>
<proteinExistence type="inferred from homology"/>
<dbReference type="InterPro" id="IPR028082">
    <property type="entry name" value="Peripla_BP_I"/>
</dbReference>
<dbReference type="PRINTS" id="PR01176">
    <property type="entry name" value="GABABRECEPTR"/>
</dbReference>
<evidence type="ECO:0000256" key="8">
    <source>
        <dbReference type="ARBA" id="ARBA00023180"/>
    </source>
</evidence>
<dbReference type="PRINTS" id="PR01178">
    <property type="entry name" value="GABAB2RECPTR"/>
</dbReference>
<dbReference type="EMBL" id="JAOPHQ010001727">
    <property type="protein sequence ID" value="KAK0149647.1"/>
    <property type="molecule type" value="Genomic_DNA"/>
</dbReference>
<evidence type="ECO:0000256" key="6">
    <source>
        <dbReference type="ARBA" id="ARBA00023136"/>
    </source>
</evidence>
<evidence type="ECO:0000256" key="1">
    <source>
        <dbReference type="ARBA" id="ARBA00004141"/>
    </source>
</evidence>
<dbReference type="Proteomes" id="UP001174136">
    <property type="component" value="Unassembled WGS sequence"/>
</dbReference>
<gene>
    <name evidence="13" type="primary">Gabbr2_0</name>
    <name evidence="13" type="ORF">N1851_009601</name>
</gene>
<evidence type="ECO:0000256" key="2">
    <source>
        <dbReference type="ARBA" id="ARBA00008991"/>
    </source>
</evidence>
<keyword evidence="5" id="KW-0297">G-protein coupled receptor</keyword>
<dbReference type="PANTHER" id="PTHR10519:SF74">
    <property type="entry name" value="GAMMA-AMINOBUTYRIC ACID TYPE B RECEPTOR SUBUNIT 2"/>
    <property type="match status" value="1"/>
</dbReference>
<evidence type="ECO:0000256" key="3">
    <source>
        <dbReference type="ARBA" id="ARBA00022692"/>
    </source>
</evidence>
<keyword evidence="3 10" id="KW-0812">Transmembrane</keyword>
<organism evidence="13 14">
    <name type="scientific">Merluccius polli</name>
    <name type="common">Benguela hake</name>
    <name type="synonym">Merluccius cadenati</name>
    <dbReference type="NCBI Taxonomy" id="89951"/>
    <lineage>
        <taxon>Eukaryota</taxon>
        <taxon>Metazoa</taxon>
        <taxon>Chordata</taxon>
        <taxon>Craniata</taxon>
        <taxon>Vertebrata</taxon>
        <taxon>Euteleostomi</taxon>
        <taxon>Actinopterygii</taxon>
        <taxon>Neopterygii</taxon>
        <taxon>Teleostei</taxon>
        <taxon>Neoteleostei</taxon>
        <taxon>Acanthomorphata</taxon>
        <taxon>Zeiogadaria</taxon>
        <taxon>Gadariae</taxon>
        <taxon>Gadiformes</taxon>
        <taxon>Gadoidei</taxon>
        <taxon>Merlucciidae</taxon>
        <taxon>Merluccius</taxon>
    </lineage>
</organism>
<keyword evidence="14" id="KW-1185">Reference proteome</keyword>
<evidence type="ECO:0000256" key="9">
    <source>
        <dbReference type="ARBA" id="ARBA00023224"/>
    </source>
</evidence>
<dbReference type="AlphaFoldDB" id="A0AA47P7T6"/>
<feature type="transmembrane region" description="Helical" evidence="10">
    <location>
        <begin position="521"/>
        <end position="540"/>
    </location>
</feature>
<dbReference type="InterPro" id="IPR002457">
    <property type="entry name" value="GPCR_3_GABA_rcpt_B2"/>
</dbReference>
<dbReference type="InterPro" id="IPR002455">
    <property type="entry name" value="GPCR3_GABA-B"/>
</dbReference>
<keyword evidence="4 10" id="KW-1133">Transmembrane helix</keyword>
<keyword evidence="6 10" id="KW-0472">Membrane</keyword>
<dbReference type="GO" id="GO:0007214">
    <property type="term" value="P:gamma-aminobutyric acid signaling pathway"/>
    <property type="evidence" value="ECO:0007669"/>
    <property type="project" value="TreeGrafter"/>
</dbReference>
<comment type="subcellular location">
    <subcellularLocation>
        <location evidence="1">Membrane</location>
        <topology evidence="1">Multi-pass membrane protein</topology>
    </subcellularLocation>
</comment>
<dbReference type="SUPFAM" id="SSF53822">
    <property type="entry name" value="Periplasmic binding protein-like I"/>
    <property type="match status" value="1"/>
</dbReference>
<feature type="transmembrane region" description="Helical" evidence="10">
    <location>
        <begin position="324"/>
        <end position="346"/>
    </location>
</feature>
<evidence type="ECO:0000259" key="11">
    <source>
        <dbReference type="Pfam" id="PF00003"/>
    </source>
</evidence>
<feature type="domain" description="G-protein coupled receptors family 3 profile" evidence="11">
    <location>
        <begin position="281"/>
        <end position="539"/>
    </location>
</feature>